<keyword evidence="5" id="KW-1185">Reference proteome</keyword>
<organism evidence="4 5">
    <name type="scientific">Butyrivibrio hungatei</name>
    <dbReference type="NCBI Taxonomy" id="185008"/>
    <lineage>
        <taxon>Bacteria</taxon>
        <taxon>Bacillati</taxon>
        <taxon>Bacillota</taxon>
        <taxon>Clostridia</taxon>
        <taxon>Lachnospirales</taxon>
        <taxon>Lachnospiraceae</taxon>
        <taxon>Butyrivibrio</taxon>
    </lineage>
</organism>
<dbReference type="Pfam" id="PF11258">
    <property type="entry name" value="DUF3048"/>
    <property type="match status" value="1"/>
</dbReference>
<dbReference type="InterPro" id="IPR035328">
    <property type="entry name" value="DUF3048_C"/>
</dbReference>
<dbReference type="AlphaFoldDB" id="A0A1G5EWB9"/>
<feature type="signal peptide" evidence="1">
    <location>
        <begin position="1"/>
        <end position="22"/>
    </location>
</feature>
<dbReference type="OrthoDB" id="9779102at2"/>
<dbReference type="EMBL" id="FMUR01000012">
    <property type="protein sequence ID" value="SCY31286.1"/>
    <property type="molecule type" value="Genomic_DNA"/>
</dbReference>
<dbReference type="Gene3D" id="3.50.90.10">
    <property type="entry name" value="YerB-like"/>
    <property type="match status" value="1"/>
</dbReference>
<protein>
    <recommendedName>
        <fullName evidence="6">DUF3048 domain-containing protein</fullName>
    </recommendedName>
</protein>
<dbReference type="InterPro" id="IPR021416">
    <property type="entry name" value="DUF3048_N"/>
</dbReference>
<evidence type="ECO:0000256" key="1">
    <source>
        <dbReference type="SAM" id="SignalP"/>
    </source>
</evidence>
<reference evidence="5" key="1">
    <citation type="submission" date="2016-10" db="EMBL/GenBank/DDBJ databases">
        <authorList>
            <person name="Varghese N."/>
            <person name="Submissions S."/>
        </authorList>
    </citation>
    <scope>NUCLEOTIDE SEQUENCE [LARGE SCALE GENOMIC DNA]</scope>
    <source>
        <strain evidence="5">XBD2006</strain>
    </source>
</reference>
<evidence type="ECO:0000313" key="4">
    <source>
        <dbReference type="EMBL" id="SCY31286.1"/>
    </source>
</evidence>
<proteinExistence type="predicted"/>
<dbReference type="InterPro" id="IPR023158">
    <property type="entry name" value="YerB-like_sf"/>
</dbReference>
<dbReference type="RefSeq" id="WP_143002131.1">
    <property type="nucleotide sequence ID" value="NZ_FMUR01000012.1"/>
</dbReference>
<feature type="domain" description="DUF3048" evidence="2">
    <location>
        <begin position="69"/>
        <end position="189"/>
    </location>
</feature>
<evidence type="ECO:0000259" key="3">
    <source>
        <dbReference type="Pfam" id="PF17479"/>
    </source>
</evidence>
<dbReference type="Proteomes" id="UP000183047">
    <property type="component" value="Unassembled WGS sequence"/>
</dbReference>
<name>A0A1G5EWB9_9FIRM</name>
<evidence type="ECO:0000259" key="2">
    <source>
        <dbReference type="Pfam" id="PF11258"/>
    </source>
</evidence>
<evidence type="ECO:0000313" key="5">
    <source>
        <dbReference type="Proteomes" id="UP000183047"/>
    </source>
</evidence>
<dbReference type="SUPFAM" id="SSF159774">
    <property type="entry name" value="YerB-like"/>
    <property type="match status" value="1"/>
</dbReference>
<evidence type="ECO:0008006" key="6">
    <source>
        <dbReference type="Google" id="ProtNLM"/>
    </source>
</evidence>
<dbReference type="Pfam" id="PF17479">
    <property type="entry name" value="DUF3048_C"/>
    <property type="match status" value="1"/>
</dbReference>
<keyword evidence="1" id="KW-0732">Signal</keyword>
<feature type="chain" id="PRO_5038857542" description="DUF3048 domain-containing protein" evidence="1">
    <location>
        <begin position="23"/>
        <end position="376"/>
    </location>
</feature>
<feature type="domain" description="DUF3048" evidence="3">
    <location>
        <begin position="253"/>
        <end position="362"/>
    </location>
</feature>
<sequence length="376" mass="42265">MTKSKKIVALAMCMLMVLSDVACGKKEADDSSLSISVEDVVIGDTAAEASSDGVKNFEIPEGMYLSEITGEPISEDIKDQRPIAVMVDNEKTALPHFGTAEADVVYEIMNSTKNDRITRLMCIVKDWGKIEQLGSIRSTRPTNILLAAEWDAVLCHDGGPAAHITAYFKNPWAQHFSGTFSRVKNGKPKEFTEYVCSGDMESNFSSMKKDPAYSTTYTEYRNEGSHFNFAPYGKEVDLTKVYDKTYPVTEIGLPFWHNTSTLKYNAETKEYEYYEYGARHEDAEDGEPLSFKNVFIQKCDFNQLDENGYLIYNCIAAGQPGWYVTNGVAKSITWVKDDATHLTRFYDDKGEEIQINTGKTYITLVPSDTWDSLTMK</sequence>
<accession>A0A1G5EWB9</accession>
<gene>
    <name evidence="4" type="ORF">SAMN02910451_02125</name>
</gene>